<dbReference type="InterPro" id="IPR018303">
    <property type="entry name" value="ATPase_P-typ_P_site"/>
</dbReference>
<dbReference type="SUPFAM" id="SSF81653">
    <property type="entry name" value="Calcium ATPase, transduction domain A"/>
    <property type="match status" value="1"/>
</dbReference>
<reference evidence="11" key="1">
    <citation type="submission" date="2022-06" db="EMBL/GenBank/DDBJ databases">
        <title>Aeoliella straminimaris, a novel planctomycete from sediments.</title>
        <authorList>
            <person name="Vitorino I.R."/>
            <person name="Lage O.M."/>
        </authorList>
    </citation>
    <scope>NUCLEOTIDE SEQUENCE</scope>
    <source>
        <strain evidence="11">ICT_H6.2</strain>
    </source>
</reference>
<dbReference type="SFLD" id="SFLDS00003">
    <property type="entry name" value="Haloacid_Dehalogenase"/>
    <property type="match status" value="1"/>
</dbReference>
<feature type="transmembrane region" description="Helical" evidence="9">
    <location>
        <begin position="254"/>
        <end position="276"/>
    </location>
</feature>
<dbReference type="SUPFAM" id="SSF81660">
    <property type="entry name" value="Metal cation-transporting ATPase, ATP-binding domain N"/>
    <property type="match status" value="1"/>
</dbReference>
<dbReference type="PROSITE" id="PS00154">
    <property type="entry name" value="ATPASE_E1_E2"/>
    <property type="match status" value="1"/>
</dbReference>
<keyword evidence="4" id="KW-0547">Nucleotide-binding</keyword>
<dbReference type="Gene3D" id="3.40.50.1000">
    <property type="entry name" value="HAD superfamily/HAD-like"/>
    <property type="match status" value="1"/>
</dbReference>
<dbReference type="Pfam" id="PF13246">
    <property type="entry name" value="Cation_ATPase"/>
    <property type="match status" value="1"/>
</dbReference>
<dbReference type="AlphaFoldDB" id="A0A9X2JEZ1"/>
<feature type="transmembrane region" description="Helical" evidence="9">
    <location>
        <begin position="692"/>
        <end position="712"/>
    </location>
</feature>
<dbReference type="InterPro" id="IPR004014">
    <property type="entry name" value="ATPase_P-typ_cation-transptr_N"/>
</dbReference>
<feature type="transmembrane region" description="Helical" evidence="9">
    <location>
        <begin position="808"/>
        <end position="825"/>
    </location>
</feature>
<dbReference type="GO" id="GO:1990573">
    <property type="term" value="P:potassium ion import across plasma membrane"/>
    <property type="evidence" value="ECO:0007669"/>
    <property type="project" value="TreeGrafter"/>
</dbReference>
<dbReference type="GO" id="GO:0036376">
    <property type="term" value="P:sodium ion export across plasma membrane"/>
    <property type="evidence" value="ECO:0007669"/>
    <property type="project" value="TreeGrafter"/>
</dbReference>
<evidence type="ECO:0000256" key="2">
    <source>
        <dbReference type="ARBA" id="ARBA00005675"/>
    </source>
</evidence>
<dbReference type="Gene3D" id="3.40.1110.10">
    <property type="entry name" value="Calcium-transporting ATPase, cytoplasmic domain N"/>
    <property type="match status" value="1"/>
</dbReference>
<dbReference type="PRINTS" id="PR00119">
    <property type="entry name" value="CATATPASE"/>
</dbReference>
<evidence type="ECO:0000256" key="3">
    <source>
        <dbReference type="ARBA" id="ARBA00022692"/>
    </source>
</evidence>
<dbReference type="Gene3D" id="1.20.1110.10">
    <property type="entry name" value="Calcium-transporting ATPase, transmembrane domain"/>
    <property type="match status" value="1"/>
</dbReference>
<feature type="transmembrane region" description="Helical" evidence="9">
    <location>
        <begin position="90"/>
        <end position="106"/>
    </location>
</feature>
<dbReference type="GO" id="GO:0005524">
    <property type="term" value="F:ATP binding"/>
    <property type="evidence" value="ECO:0007669"/>
    <property type="project" value="UniProtKB-KW"/>
</dbReference>
<dbReference type="SFLD" id="SFLDG00002">
    <property type="entry name" value="C1.7:_P-type_atpase_like"/>
    <property type="match status" value="1"/>
</dbReference>
<evidence type="ECO:0000256" key="5">
    <source>
        <dbReference type="ARBA" id="ARBA00022840"/>
    </source>
</evidence>
<dbReference type="Pfam" id="PF00122">
    <property type="entry name" value="E1-E2_ATPase"/>
    <property type="match status" value="1"/>
</dbReference>
<gene>
    <name evidence="11" type="ORF">NG895_06210</name>
</gene>
<dbReference type="InterPro" id="IPR050510">
    <property type="entry name" value="Cation_transp_ATPase_P-type"/>
</dbReference>
<dbReference type="GO" id="GO:0005886">
    <property type="term" value="C:plasma membrane"/>
    <property type="evidence" value="ECO:0007669"/>
    <property type="project" value="TreeGrafter"/>
</dbReference>
<dbReference type="Pfam" id="PF00690">
    <property type="entry name" value="Cation_ATPase_N"/>
    <property type="match status" value="1"/>
</dbReference>
<keyword evidence="6" id="KW-1278">Translocase</keyword>
<evidence type="ECO:0000313" key="11">
    <source>
        <dbReference type="EMBL" id="MCO6043495.1"/>
    </source>
</evidence>
<dbReference type="GO" id="GO:1902600">
    <property type="term" value="P:proton transmembrane transport"/>
    <property type="evidence" value="ECO:0007669"/>
    <property type="project" value="TreeGrafter"/>
</dbReference>
<dbReference type="Proteomes" id="UP001155241">
    <property type="component" value="Unassembled WGS sequence"/>
</dbReference>
<keyword evidence="3 9" id="KW-0812">Transmembrane</keyword>
<dbReference type="SMART" id="SM00831">
    <property type="entry name" value="Cation_ATPase_N"/>
    <property type="match status" value="1"/>
</dbReference>
<comment type="caution">
    <text evidence="11">The sequence shown here is derived from an EMBL/GenBank/DDBJ whole genome shotgun (WGS) entry which is preliminary data.</text>
</comment>
<comment type="subcellular location">
    <subcellularLocation>
        <location evidence="1">Membrane</location>
        <topology evidence="1">Multi-pass membrane protein</topology>
    </subcellularLocation>
</comment>
<dbReference type="InterPro" id="IPR036412">
    <property type="entry name" value="HAD-like_sf"/>
</dbReference>
<evidence type="ECO:0000259" key="10">
    <source>
        <dbReference type="SMART" id="SM00831"/>
    </source>
</evidence>
<dbReference type="NCBIfam" id="TIGR01494">
    <property type="entry name" value="ATPase_P-type"/>
    <property type="match status" value="2"/>
</dbReference>
<dbReference type="InterPro" id="IPR023299">
    <property type="entry name" value="ATPase_P-typ_cyto_dom_N"/>
</dbReference>
<dbReference type="InterPro" id="IPR006068">
    <property type="entry name" value="ATPase_P-typ_cation-transptr_C"/>
</dbReference>
<dbReference type="Pfam" id="PF00689">
    <property type="entry name" value="Cation_ATPase_C"/>
    <property type="match status" value="1"/>
</dbReference>
<keyword evidence="8 9" id="KW-0472">Membrane</keyword>
<dbReference type="InterPro" id="IPR008250">
    <property type="entry name" value="ATPase_P-typ_transduc_dom_A_sf"/>
</dbReference>
<dbReference type="RefSeq" id="WP_252851601.1">
    <property type="nucleotide sequence ID" value="NZ_JAMXLR010000024.1"/>
</dbReference>
<feature type="domain" description="Cation-transporting P-type ATPase N-terminal" evidence="10">
    <location>
        <begin position="11"/>
        <end position="84"/>
    </location>
</feature>
<dbReference type="SFLD" id="SFLDF00027">
    <property type="entry name" value="p-type_atpase"/>
    <property type="match status" value="1"/>
</dbReference>
<dbReference type="InterPro" id="IPR059000">
    <property type="entry name" value="ATPase_P-type_domA"/>
</dbReference>
<dbReference type="PANTHER" id="PTHR43294">
    <property type="entry name" value="SODIUM/POTASSIUM-TRANSPORTING ATPASE SUBUNIT ALPHA"/>
    <property type="match status" value="1"/>
</dbReference>
<feature type="transmembrane region" description="Helical" evidence="9">
    <location>
        <begin position="778"/>
        <end position="796"/>
    </location>
</feature>
<evidence type="ECO:0000313" key="12">
    <source>
        <dbReference type="Proteomes" id="UP001155241"/>
    </source>
</evidence>
<evidence type="ECO:0000256" key="9">
    <source>
        <dbReference type="SAM" id="Phobius"/>
    </source>
</evidence>
<dbReference type="InterPro" id="IPR044492">
    <property type="entry name" value="P_typ_ATPase_HD_dom"/>
</dbReference>
<dbReference type="GO" id="GO:0030007">
    <property type="term" value="P:intracellular potassium ion homeostasis"/>
    <property type="evidence" value="ECO:0007669"/>
    <property type="project" value="TreeGrafter"/>
</dbReference>
<protein>
    <submittedName>
        <fullName evidence="11">HAD-IC family P-type ATPase</fullName>
    </submittedName>
</protein>
<keyword evidence="5" id="KW-0067">ATP-binding</keyword>
<feature type="transmembrane region" description="Helical" evidence="9">
    <location>
        <begin position="866"/>
        <end position="891"/>
    </location>
</feature>
<evidence type="ECO:0000256" key="4">
    <source>
        <dbReference type="ARBA" id="ARBA00022741"/>
    </source>
</evidence>
<dbReference type="SUPFAM" id="SSF81665">
    <property type="entry name" value="Calcium ATPase, transmembrane domain M"/>
    <property type="match status" value="1"/>
</dbReference>
<dbReference type="InterPro" id="IPR023298">
    <property type="entry name" value="ATPase_P-typ_TM_dom_sf"/>
</dbReference>
<proteinExistence type="inferred from homology"/>
<sequence>MAPKHKTPRHNWHAATIAEVRGTLGIQHLGLTSDQAEERLQKFGPNRLPQARPTPIWQIAFRQFASPLILILIVAAVVSLATHPDEPTDAAFIAMVLVLNALIGGFQEWKAERNTRALQQLLQVRATVLRDGEMCEVDGEEVVPGDVVWLESGNRVAADLRLSESHGLEIDESLLTGESLPVSKDADGVFEAATPMADRRNMAYAGSMVQRGRAEGVVVATGAQTAVGQLALDITSKTGGRPPLLDRMADFTRVVAWSMVVAVIVIATLGVLWRGYDVTDVFMFAVALAVSAIPEGLPVALTVALAVATTRMAKRGVIVRRLAAVEGLGSCTLIASDKTGTLTCNELTVRTIELADRRQLEVSGEGFAPAGEVLDRGRPVQASADPALKLLARTAVLCNESDLYERDGSWVWRGDPTDIALLSMAHKLGVVRAALLSEAPLVNDIPFEAERQFAATFNRLEGGVVASVKGAPERVLPMCAMDDSEQSVLLDRAAGLAELGYRVLALATGPVSNMDESSVPSEPAGLEFVGFVGMIDPLRSGAREAVAACRAAGIEVSMITGDHPVTALTIARQLDLAIGPDQVVAGSELNDRTPVELQDLVRRVRVFARTTPRQKLDLVEAARAAGHYVAVTGDGVNDAPALQQANIGVAMGRSGTDVAREAAELVVTDDNFATIVAGIEEGRIAYDNVRNVIYLLISTGAAEVVLLGLAILSGWPSAASGAAILPLLPAQLLWLNLVTNGIQDVALAFEPGESGVLRRRPRPPGEPIFNRLMIERTILAAVTMAVVAFAAFSYMIEVAGWSEFEARNALLLLMVLFEIVHIGNCRSETTSALRKPLWSNPLLLAGSALAMGLHVLAMHWPATQQVLGIAPVSLQQSSTLIALAFSVLVVMELHKWWRRRHPLDIAGRG</sequence>
<dbReference type="GO" id="GO:0006883">
    <property type="term" value="P:intracellular sodium ion homeostasis"/>
    <property type="evidence" value="ECO:0007669"/>
    <property type="project" value="TreeGrafter"/>
</dbReference>
<dbReference type="InterPro" id="IPR001757">
    <property type="entry name" value="P_typ_ATPase"/>
</dbReference>
<evidence type="ECO:0000256" key="7">
    <source>
        <dbReference type="ARBA" id="ARBA00022989"/>
    </source>
</evidence>
<keyword evidence="12" id="KW-1185">Reference proteome</keyword>
<dbReference type="EMBL" id="JAMXLR010000024">
    <property type="protein sequence ID" value="MCO6043495.1"/>
    <property type="molecule type" value="Genomic_DNA"/>
</dbReference>
<keyword evidence="7 9" id="KW-1133">Transmembrane helix</keyword>
<dbReference type="PRINTS" id="PR00120">
    <property type="entry name" value="HATPASE"/>
</dbReference>
<organism evidence="11 12">
    <name type="scientific">Aeoliella straminimaris</name>
    <dbReference type="NCBI Taxonomy" id="2954799"/>
    <lineage>
        <taxon>Bacteria</taxon>
        <taxon>Pseudomonadati</taxon>
        <taxon>Planctomycetota</taxon>
        <taxon>Planctomycetia</taxon>
        <taxon>Pirellulales</taxon>
        <taxon>Lacipirellulaceae</taxon>
        <taxon>Aeoliella</taxon>
    </lineage>
</organism>
<feature type="transmembrane region" description="Helical" evidence="9">
    <location>
        <begin position="282"/>
        <end position="308"/>
    </location>
</feature>
<name>A0A9X2JEZ1_9BACT</name>
<comment type="similarity">
    <text evidence="2">Belongs to the cation transport ATPase (P-type) (TC 3.A.3) family. Type IIA subfamily.</text>
</comment>
<dbReference type="Gene3D" id="2.70.150.10">
    <property type="entry name" value="Calcium-transporting ATPase, cytoplasmic transduction domain A"/>
    <property type="match status" value="1"/>
</dbReference>
<feature type="transmembrane region" description="Helical" evidence="9">
    <location>
        <begin position="718"/>
        <end position="737"/>
    </location>
</feature>
<evidence type="ECO:0000256" key="8">
    <source>
        <dbReference type="ARBA" id="ARBA00023136"/>
    </source>
</evidence>
<feature type="transmembrane region" description="Helical" evidence="9">
    <location>
        <begin position="64"/>
        <end position="84"/>
    </location>
</feature>
<dbReference type="PANTHER" id="PTHR43294:SF20">
    <property type="entry name" value="P-TYPE ATPASE"/>
    <property type="match status" value="1"/>
</dbReference>
<evidence type="ECO:0000256" key="1">
    <source>
        <dbReference type="ARBA" id="ARBA00004141"/>
    </source>
</evidence>
<feature type="transmembrane region" description="Helical" evidence="9">
    <location>
        <begin position="837"/>
        <end position="860"/>
    </location>
</feature>
<dbReference type="GO" id="GO:0016887">
    <property type="term" value="F:ATP hydrolysis activity"/>
    <property type="evidence" value="ECO:0007669"/>
    <property type="project" value="InterPro"/>
</dbReference>
<evidence type="ECO:0000256" key="6">
    <source>
        <dbReference type="ARBA" id="ARBA00022967"/>
    </source>
</evidence>
<dbReference type="SUPFAM" id="SSF56784">
    <property type="entry name" value="HAD-like"/>
    <property type="match status" value="1"/>
</dbReference>
<dbReference type="InterPro" id="IPR023214">
    <property type="entry name" value="HAD_sf"/>
</dbReference>
<accession>A0A9X2JEZ1</accession>
<dbReference type="GO" id="GO:0005391">
    <property type="term" value="F:P-type sodium:potassium-exchanging transporter activity"/>
    <property type="evidence" value="ECO:0007669"/>
    <property type="project" value="TreeGrafter"/>
</dbReference>